<dbReference type="EMBL" id="AGQV01000008">
    <property type="protein sequence ID" value="EHH67556.1"/>
    <property type="molecule type" value="Genomic_DNA"/>
</dbReference>
<accession>G6XKW1</accession>
<evidence type="ECO:0000313" key="5">
    <source>
        <dbReference type="EMBL" id="EHH67556.1"/>
    </source>
</evidence>
<proteinExistence type="inferred from homology"/>
<comment type="similarity">
    <text evidence="1">Belongs to the Mu gp47/PBSX XkdT family.</text>
</comment>
<dbReference type="InterPro" id="IPR058530">
    <property type="entry name" value="Baseplate_J-like_C"/>
</dbReference>
<evidence type="ECO:0000259" key="3">
    <source>
        <dbReference type="Pfam" id="PF26078"/>
    </source>
</evidence>
<dbReference type="RefSeq" id="WP_008852274.1">
    <property type="nucleotide sequence ID" value="NZ_AGQV01000008.1"/>
</dbReference>
<protein>
    <submittedName>
        <fullName evidence="5">Uncharacterized protein</fullName>
    </submittedName>
</protein>
<feature type="domain" description="Baseplate J-like central" evidence="3">
    <location>
        <begin position="203"/>
        <end position="273"/>
    </location>
</feature>
<dbReference type="InterPro" id="IPR006949">
    <property type="entry name" value="Barrel_Baseplate_J-like"/>
</dbReference>
<dbReference type="InterPro" id="IPR058531">
    <property type="entry name" value="Baseplate_J_M"/>
</dbReference>
<organism evidence="5 6">
    <name type="scientific">Gluconobacter morbifer G707</name>
    <dbReference type="NCBI Taxonomy" id="1088869"/>
    <lineage>
        <taxon>Bacteria</taxon>
        <taxon>Pseudomonadati</taxon>
        <taxon>Pseudomonadota</taxon>
        <taxon>Alphaproteobacteria</taxon>
        <taxon>Acetobacterales</taxon>
        <taxon>Acetobacteraceae</taxon>
        <taxon>Gluconobacter</taxon>
    </lineage>
</organism>
<dbReference type="InterPro" id="IPR052399">
    <property type="entry name" value="Phage_Baseplate_Assmbl_Protein"/>
</dbReference>
<sequence length="359" mass="37136">MSASIPTPATLAQRFATALAAQQFTASDGTTVTLDATAPATLESALAILSALTDYEIYLYTRDQLLELMVTTATAQGKLPDHGQIWKRPRLGATAAVGYVVVTATQDVSVPAGTLLTADGSVTWSVNSAIEIVAGASVSVFVTCTSTGETGNLSPNTAVALVSPLAGISTLVVDQDGLAGGAEIEGVESWRARILKSIRNPPGSGTVSDYEEWVAEATGNTAIVRIEPRWQGNGTVGVFIAYPGGVLATDAQVQTVSDYIADAGPVTATVYCQAARKLTQDVAVRLNPDTLARRQAVTSALQTLYAGSGIGNTIYREQIESAIISAGGSKNDLVSPTGDLVPDVDQFVVMGVLDWGSPS</sequence>
<dbReference type="OrthoDB" id="7565172at2"/>
<feature type="domain" description="Baseplate protein J-like barrel" evidence="2">
    <location>
        <begin position="100"/>
        <end position="176"/>
    </location>
</feature>
<evidence type="ECO:0000259" key="4">
    <source>
        <dbReference type="Pfam" id="PF26079"/>
    </source>
</evidence>
<dbReference type="PANTHER" id="PTHR37829:SF3">
    <property type="entry name" value="PROTEIN JAYE-RELATED"/>
    <property type="match status" value="1"/>
</dbReference>
<dbReference type="Proteomes" id="UP000004949">
    <property type="component" value="Unassembled WGS sequence"/>
</dbReference>
<gene>
    <name evidence="5" type="ORF">GMO_21270</name>
</gene>
<dbReference type="AlphaFoldDB" id="G6XKW1"/>
<dbReference type="Pfam" id="PF04865">
    <property type="entry name" value="Baseplate_J"/>
    <property type="match status" value="1"/>
</dbReference>
<dbReference type="Pfam" id="PF26078">
    <property type="entry name" value="Baseplate_J_M"/>
    <property type="match status" value="1"/>
</dbReference>
<evidence type="ECO:0000313" key="6">
    <source>
        <dbReference type="Proteomes" id="UP000004949"/>
    </source>
</evidence>
<comment type="caution">
    <text evidence="5">The sequence shown here is derived from an EMBL/GenBank/DDBJ whole genome shotgun (WGS) entry which is preliminary data.</text>
</comment>
<dbReference type="STRING" id="1088869.GMO_21270"/>
<evidence type="ECO:0000259" key="2">
    <source>
        <dbReference type="Pfam" id="PF04865"/>
    </source>
</evidence>
<feature type="domain" description="Baseplate J-like C-terminal" evidence="4">
    <location>
        <begin position="281"/>
        <end position="355"/>
    </location>
</feature>
<keyword evidence="6" id="KW-1185">Reference proteome</keyword>
<evidence type="ECO:0000256" key="1">
    <source>
        <dbReference type="ARBA" id="ARBA00038087"/>
    </source>
</evidence>
<dbReference type="eggNOG" id="COG3299">
    <property type="taxonomic scope" value="Bacteria"/>
</dbReference>
<dbReference type="Pfam" id="PF26079">
    <property type="entry name" value="Baseplate_J_C"/>
    <property type="match status" value="1"/>
</dbReference>
<reference evidence="5 6" key="1">
    <citation type="submission" date="2011-10" db="EMBL/GenBank/DDBJ databases">
        <title>Genome sequence of Gluconobacter morbifer G707, isolated from Drosophila gut.</title>
        <authorList>
            <person name="Lee W.-J."/>
            <person name="Kim E.-K."/>
        </authorList>
    </citation>
    <scope>NUCLEOTIDE SEQUENCE [LARGE SCALE GENOMIC DNA]</scope>
    <source>
        <strain evidence="5 6">G707</strain>
    </source>
</reference>
<name>G6XKW1_9PROT</name>
<dbReference type="PANTHER" id="PTHR37829">
    <property type="entry name" value="PHAGE-LIKE ELEMENT PBSX PROTEIN XKDT"/>
    <property type="match status" value="1"/>
</dbReference>
<dbReference type="PATRIC" id="fig|1088869.3.peg.2121"/>